<feature type="domain" description="RNA polymerase sigma-70 region 2" evidence="7">
    <location>
        <begin position="52"/>
        <end position="119"/>
    </location>
</feature>
<dbReference type="Pfam" id="PF04542">
    <property type="entry name" value="Sigma70_r2"/>
    <property type="match status" value="1"/>
</dbReference>
<dbReference type="InterPro" id="IPR014284">
    <property type="entry name" value="RNA_pol_sigma-70_dom"/>
</dbReference>
<dbReference type="AlphaFoldDB" id="F4QPN1"/>
<dbReference type="OrthoDB" id="9780326at2"/>
<dbReference type="PANTHER" id="PTHR43133:SF8">
    <property type="entry name" value="RNA POLYMERASE SIGMA FACTOR HI_1459-RELATED"/>
    <property type="match status" value="1"/>
</dbReference>
<feature type="domain" description="RNA polymerase sigma factor 70 region 4 type 2" evidence="8">
    <location>
        <begin position="148"/>
        <end position="199"/>
    </location>
</feature>
<dbReference type="GO" id="GO:0006352">
    <property type="term" value="P:DNA-templated transcription initiation"/>
    <property type="evidence" value="ECO:0007669"/>
    <property type="project" value="InterPro"/>
</dbReference>
<sequence>MSETLRISLPAADLIRPTVPVARPETTRVNGDPDETLLERIAHGDTTAVTTLVSRKLPRLLSLARRMLGDPVEAEDVAQETLVRTWKQARDWVPGRARIDTWMHRVALNLCYDRLRRRRDQVSTDDVEIVDPAAGPGVALEKAQNAASLQTALKALPERQRVAITLCYYQEMSNIEAAALMEVSVEALESLLSRARRSLRARLNPVEEKSGSAAGSDVYPKPVPKPGPKFLDARQEGK</sequence>
<dbReference type="SUPFAM" id="SSF88659">
    <property type="entry name" value="Sigma3 and sigma4 domains of RNA polymerase sigma factors"/>
    <property type="match status" value="1"/>
</dbReference>
<dbReference type="NCBIfam" id="TIGR02937">
    <property type="entry name" value="sigma70-ECF"/>
    <property type="match status" value="1"/>
</dbReference>
<dbReference type="Gene3D" id="1.10.1740.10">
    <property type="match status" value="1"/>
</dbReference>
<dbReference type="RefSeq" id="WP_006273489.1">
    <property type="nucleotide sequence ID" value="NZ_GL883078.1"/>
</dbReference>
<name>F4QPN1_9CAUL</name>
<dbReference type="InterPro" id="IPR039425">
    <property type="entry name" value="RNA_pol_sigma-70-like"/>
</dbReference>
<dbReference type="PANTHER" id="PTHR43133">
    <property type="entry name" value="RNA POLYMERASE ECF-TYPE SIGMA FACTO"/>
    <property type="match status" value="1"/>
</dbReference>
<dbReference type="NCBIfam" id="NF004113">
    <property type="entry name" value="PRK05602.1"/>
    <property type="match status" value="1"/>
</dbReference>
<keyword evidence="3" id="KW-0731">Sigma factor</keyword>
<dbReference type="STRING" id="715226.ABI_27040"/>
<organism evidence="9 10">
    <name type="scientific">Asticcacaulis biprosthecium C19</name>
    <dbReference type="NCBI Taxonomy" id="715226"/>
    <lineage>
        <taxon>Bacteria</taxon>
        <taxon>Pseudomonadati</taxon>
        <taxon>Pseudomonadota</taxon>
        <taxon>Alphaproteobacteria</taxon>
        <taxon>Caulobacterales</taxon>
        <taxon>Caulobacteraceae</taxon>
        <taxon>Asticcacaulis</taxon>
    </lineage>
</organism>
<dbReference type="SUPFAM" id="SSF88946">
    <property type="entry name" value="Sigma2 domain of RNA polymerase sigma factors"/>
    <property type="match status" value="1"/>
</dbReference>
<reference evidence="10" key="1">
    <citation type="submission" date="2011-03" db="EMBL/GenBank/DDBJ databases">
        <title>Draft genome sequence of Brevundimonas diminuta.</title>
        <authorList>
            <person name="Brown P.J.B."/>
            <person name="Buechlein A."/>
            <person name="Hemmerich C."/>
            <person name="Brun Y.V."/>
        </authorList>
    </citation>
    <scope>NUCLEOTIDE SEQUENCE [LARGE SCALE GENOMIC DNA]</scope>
    <source>
        <strain evidence="10">C19</strain>
    </source>
</reference>
<dbReference type="InterPro" id="IPR036388">
    <property type="entry name" value="WH-like_DNA-bd_sf"/>
</dbReference>
<dbReference type="Gene3D" id="1.10.10.10">
    <property type="entry name" value="Winged helix-like DNA-binding domain superfamily/Winged helix DNA-binding domain"/>
    <property type="match status" value="1"/>
</dbReference>
<dbReference type="GO" id="GO:0003677">
    <property type="term" value="F:DNA binding"/>
    <property type="evidence" value="ECO:0007669"/>
    <property type="project" value="UniProtKB-KW"/>
</dbReference>
<evidence type="ECO:0000256" key="5">
    <source>
        <dbReference type="ARBA" id="ARBA00023163"/>
    </source>
</evidence>
<dbReference type="Proteomes" id="UP000006512">
    <property type="component" value="Unassembled WGS sequence"/>
</dbReference>
<keyword evidence="2" id="KW-0805">Transcription regulation</keyword>
<dbReference type="InterPro" id="IPR013325">
    <property type="entry name" value="RNA_pol_sigma_r2"/>
</dbReference>
<dbReference type="eggNOG" id="COG1595">
    <property type="taxonomic scope" value="Bacteria"/>
</dbReference>
<keyword evidence="4" id="KW-0238">DNA-binding</keyword>
<dbReference type="InterPro" id="IPR013249">
    <property type="entry name" value="RNA_pol_sigma70_r4_t2"/>
</dbReference>
<protein>
    <submittedName>
        <fullName evidence="9">RNA polymerase sigma factor, sigma-70 family protein</fullName>
    </submittedName>
</protein>
<dbReference type="HOGENOM" id="CLU_047691_3_0_5"/>
<evidence type="ECO:0000256" key="2">
    <source>
        <dbReference type="ARBA" id="ARBA00023015"/>
    </source>
</evidence>
<evidence type="ECO:0000256" key="6">
    <source>
        <dbReference type="SAM" id="MobiDB-lite"/>
    </source>
</evidence>
<comment type="similarity">
    <text evidence="1">Belongs to the sigma-70 factor family. ECF subfamily.</text>
</comment>
<dbReference type="InterPro" id="IPR013324">
    <property type="entry name" value="RNA_pol_sigma_r3/r4-like"/>
</dbReference>
<evidence type="ECO:0000313" key="9">
    <source>
        <dbReference type="EMBL" id="EGF91289.1"/>
    </source>
</evidence>
<evidence type="ECO:0000256" key="4">
    <source>
        <dbReference type="ARBA" id="ARBA00023125"/>
    </source>
</evidence>
<evidence type="ECO:0000313" key="10">
    <source>
        <dbReference type="Proteomes" id="UP000006512"/>
    </source>
</evidence>
<feature type="region of interest" description="Disordered" evidence="6">
    <location>
        <begin position="203"/>
        <end position="238"/>
    </location>
</feature>
<gene>
    <name evidence="9" type="ORF">ABI_27040</name>
</gene>
<dbReference type="Pfam" id="PF08281">
    <property type="entry name" value="Sigma70_r4_2"/>
    <property type="match status" value="1"/>
</dbReference>
<dbReference type="InterPro" id="IPR007627">
    <property type="entry name" value="RNA_pol_sigma70_r2"/>
</dbReference>
<evidence type="ECO:0000256" key="3">
    <source>
        <dbReference type="ARBA" id="ARBA00023082"/>
    </source>
</evidence>
<keyword evidence="10" id="KW-1185">Reference proteome</keyword>
<evidence type="ECO:0000256" key="1">
    <source>
        <dbReference type="ARBA" id="ARBA00010641"/>
    </source>
</evidence>
<proteinExistence type="inferred from homology"/>
<keyword evidence="5" id="KW-0804">Transcription</keyword>
<evidence type="ECO:0000259" key="7">
    <source>
        <dbReference type="Pfam" id="PF04542"/>
    </source>
</evidence>
<dbReference type="EMBL" id="GL883078">
    <property type="protein sequence ID" value="EGF91289.1"/>
    <property type="molecule type" value="Genomic_DNA"/>
</dbReference>
<evidence type="ECO:0000259" key="8">
    <source>
        <dbReference type="Pfam" id="PF08281"/>
    </source>
</evidence>
<accession>F4QPN1</accession>
<dbReference type="GO" id="GO:0016987">
    <property type="term" value="F:sigma factor activity"/>
    <property type="evidence" value="ECO:0007669"/>
    <property type="project" value="UniProtKB-KW"/>
</dbReference>